<organism evidence="4 5">
    <name type="scientific">Hyphomonas jannaschiana VP2</name>
    <dbReference type="NCBI Taxonomy" id="1280952"/>
    <lineage>
        <taxon>Bacteria</taxon>
        <taxon>Pseudomonadati</taxon>
        <taxon>Pseudomonadota</taxon>
        <taxon>Alphaproteobacteria</taxon>
        <taxon>Hyphomonadales</taxon>
        <taxon>Hyphomonadaceae</taxon>
        <taxon>Hyphomonas</taxon>
    </lineage>
</organism>
<dbReference type="Proteomes" id="UP000024816">
    <property type="component" value="Unassembled WGS sequence"/>
</dbReference>
<evidence type="ECO:0000256" key="2">
    <source>
        <dbReference type="ARBA" id="ARBA00022598"/>
    </source>
</evidence>
<dbReference type="eggNOG" id="COG0318">
    <property type="taxonomic scope" value="Bacteria"/>
</dbReference>
<dbReference type="SUPFAM" id="SSF56801">
    <property type="entry name" value="Acetyl-CoA synthetase-like"/>
    <property type="match status" value="1"/>
</dbReference>
<dbReference type="PATRIC" id="fig|1280952.3.peg.3430"/>
<dbReference type="GO" id="GO:0016746">
    <property type="term" value="F:acyltransferase activity"/>
    <property type="evidence" value="ECO:0007669"/>
    <property type="project" value="UniProtKB-KW"/>
</dbReference>
<keyword evidence="5" id="KW-1185">Reference proteome</keyword>
<keyword evidence="4" id="KW-0808">Transferase</keyword>
<dbReference type="InterPro" id="IPR045851">
    <property type="entry name" value="AMP-bd_C_sf"/>
</dbReference>
<dbReference type="PANTHER" id="PTHR43201:SF5">
    <property type="entry name" value="MEDIUM-CHAIN ACYL-COA LIGASE ACSF2, MITOCHONDRIAL"/>
    <property type="match status" value="1"/>
</dbReference>
<dbReference type="PROSITE" id="PS00455">
    <property type="entry name" value="AMP_BINDING"/>
    <property type="match status" value="1"/>
</dbReference>
<dbReference type="RefSeq" id="WP_051597842.1">
    <property type="nucleotide sequence ID" value="NZ_ARYJ01000020.1"/>
</dbReference>
<dbReference type="InterPro" id="IPR000873">
    <property type="entry name" value="AMP-dep_synth/lig_dom"/>
</dbReference>
<dbReference type="GO" id="GO:0031956">
    <property type="term" value="F:medium-chain fatty acid-CoA ligase activity"/>
    <property type="evidence" value="ECO:0007669"/>
    <property type="project" value="TreeGrafter"/>
</dbReference>
<gene>
    <name evidence="4" type="ORF">HJA_17158</name>
</gene>
<keyword evidence="4" id="KW-0012">Acyltransferase</keyword>
<evidence type="ECO:0000313" key="4">
    <source>
        <dbReference type="EMBL" id="KCZ83285.1"/>
    </source>
</evidence>
<comment type="caution">
    <text evidence="4">The sequence shown here is derived from an EMBL/GenBank/DDBJ whole genome shotgun (WGS) entry which is preliminary data.</text>
</comment>
<dbReference type="Gene3D" id="3.40.50.12780">
    <property type="entry name" value="N-terminal domain of ligase-like"/>
    <property type="match status" value="1"/>
</dbReference>
<dbReference type="GO" id="GO:0006631">
    <property type="term" value="P:fatty acid metabolic process"/>
    <property type="evidence" value="ECO:0007669"/>
    <property type="project" value="TreeGrafter"/>
</dbReference>
<dbReference type="STRING" id="1280952.HJA_17158"/>
<dbReference type="EMBL" id="ARYJ01000020">
    <property type="protein sequence ID" value="KCZ83285.1"/>
    <property type="molecule type" value="Genomic_DNA"/>
</dbReference>
<dbReference type="Pfam" id="PF00501">
    <property type="entry name" value="AMP-binding"/>
    <property type="match status" value="1"/>
</dbReference>
<reference evidence="4 5" key="1">
    <citation type="journal article" date="2014" name="Antonie Van Leeuwenhoek">
        <title>Hyphomonas beringensis sp. nov. and Hyphomonas chukchiensis sp. nov., isolated from surface seawater of the Bering Sea and Chukchi Sea.</title>
        <authorList>
            <person name="Li C."/>
            <person name="Lai Q."/>
            <person name="Li G."/>
            <person name="Dong C."/>
            <person name="Wang J."/>
            <person name="Liao Y."/>
            <person name="Shao Z."/>
        </authorList>
    </citation>
    <scope>NUCLEOTIDE SEQUENCE [LARGE SCALE GENOMIC DNA]</scope>
    <source>
        <strain evidence="4 5">VP2</strain>
    </source>
</reference>
<protein>
    <submittedName>
        <fullName evidence="4">2-acylglycerophosphoethanolamine acyltransferase</fullName>
    </submittedName>
</protein>
<comment type="similarity">
    <text evidence="1">Belongs to the ATP-dependent AMP-binding enzyme family.</text>
</comment>
<evidence type="ECO:0000256" key="1">
    <source>
        <dbReference type="ARBA" id="ARBA00006432"/>
    </source>
</evidence>
<name>A0A059F6C3_9PROT</name>
<accession>A0A059F6C3</accession>
<dbReference type="Gene3D" id="3.30.300.30">
    <property type="match status" value="1"/>
</dbReference>
<dbReference type="PANTHER" id="PTHR43201">
    <property type="entry name" value="ACYL-COA SYNTHETASE"/>
    <property type="match status" value="1"/>
</dbReference>
<evidence type="ECO:0000259" key="3">
    <source>
        <dbReference type="Pfam" id="PF00501"/>
    </source>
</evidence>
<dbReference type="AlphaFoldDB" id="A0A059F6C3"/>
<dbReference type="InterPro" id="IPR042099">
    <property type="entry name" value="ANL_N_sf"/>
</dbReference>
<proteinExistence type="inferred from homology"/>
<feature type="domain" description="AMP-dependent synthetase/ligase" evidence="3">
    <location>
        <begin position="28"/>
        <end position="388"/>
    </location>
</feature>
<keyword evidence="2" id="KW-0436">Ligase</keyword>
<dbReference type="OrthoDB" id="6187882at2"/>
<evidence type="ECO:0000313" key="5">
    <source>
        <dbReference type="Proteomes" id="UP000024816"/>
    </source>
</evidence>
<sequence>MTTTPIPAPLPYRPARTRTDLFAALMRAAGEFGRNKTIIYDMVDGEERLLTYKDLIRGAFGLGSALASKTKAGESVGVMLPTGAGAVIGFYALSAYNRVPSMLNFTAGSRNLKAAMRSAEITKIVTARKFVEVAGLEALTKDLSRVAEIIYLEDVRENLSLKDKLAAVIGPVAPGLIRSKARYKSPGVILFTSGTEGEPKGVVLSHENVMANVEQVRAHIGLDVNTDKLFNPLPTFHCFGLTVGAILPLIAGIPVIFHPSPLQPREIVKRIRETGSSILLATDTFISQYARVGGDGDMSSIRLAVCGAERVKDETRALVRRKFEIEILEGYGATEASPVVAANQWERNKPGTVGLLMADMEYRLLPVDGIPEGGRLHIKGPNIMMGYLRPSAPGVLEAPDDGWHDTGDVVAIDEEGFIRIMGRVKRFAKIGGEMVSLAVVENCASAIWPDNLHAAAAIPDPRKGEQIILLSDSPDCNREEILAWAQSHGVPEISVPKRVFHVDNIPVLGTGKVDYGTVQKKIVELVEA</sequence>
<dbReference type="InterPro" id="IPR020845">
    <property type="entry name" value="AMP-binding_CS"/>
</dbReference>